<dbReference type="Gene3D" id="1.20.120.1750">
    <property type="match status" value="1"/>
</dbReference>
<dbReference type="SMART" id="SM00647">
    <property type="entry name" value="IBR"/>
    <property type="match status" value="2"/>
</dbReference>
<comment type="caution">
    <text evidence="12">The sequence shown here is derived from an EMBL/GenBank/DDBJ whole genome shotgun (WGS) entry which is preliminary data.</text>
</comment>
<dbReference type="InterPro" id="IPR013083">
    <property type="entry name" value="Znf_RING/FYVE/PHD"/>
</dbReference>
<keyword evidence="8" id="KW-0863">Zinc-finger</keyword>
<dbReference type="InterPro" id="IPR002867">
    <property type="entry name" value="IBR_dom"/>
</dbReference>
<dbReference type="Pfam" id="PF01485">
    <property type="entry name" value="IBR"/>
    <property type="match status" value="2"/>
</dbReference>
<evidence type="ECO:0000313" key="13">
    <source>
        <dbReference type="Proteomes" id="UP001634007"/>
    </source>
</evidence>
<evidence type="ECO:0000313" key="12">
    <source>
        <dbReference type="EMBL" id="KAL3729318.1"/>
    </source>
</evidence>
<dbReference type="PANTHER" id="PTHR11685">
    <property type="entry name" value="RBR FAMILY RING FINGER AND IBR DOMAIN-CONTAINING"/>
    <property type="match status" value="1"/>
</dbReference>
<keyword evidence="5" id="KW-0808">Transferase</keyword>
<name>A0ABD3JQP8_EUCGL</name>
<evidence type="ECO:0000256" key="8">
    <source>
        <dbReference type="ARBA" id="ARBA00022771"/>
    </source>
</evidence>
<evidence type="ECO:0000256" key="3">
    <source>
        <dbReference type="ARBA" id="ARBA00004906"/>
    </source>
</evidence>
<keyword evidence="7" id="KW-0677">Repeat</keyword>
<evidence type="ECO:0000256" key="1">
    <source>
        <dbReference type="ARBA" id="ARBA00001798"/>
    </source>
</evidence>
<keyword evidence="13" id="KW-1185">Reference proteome</keyword>
<evidence type="ECO:0000256" key="6">
    <source>
        <dbReference type="ARBA" id="ARBA00022723"/>
    </source>
</evidence>
<dbReference type="EC" id="2.3.2.31" evidence="4"/>
<dbReference type="GO" id="GO:0061630">
    <property type="term" value="F:ubiquitin protein ligase activity"/>
    <property type="evidence" value="ECO:0007669"/>
    <property type="project" value="UniProtKB-EC"/>
</dbReference>
<proteinExistence type="predicted"/>
<dbReference type="PROSITE" id="PS00028">
    <property type="entry name" value="ZINC_FINGER_C2H2_1"/>
    <property type="match status" value="1"/>
</dbReference>
<dbReference type="PROSITE" id="PS51873">
    <property type="entry name" value="TRIAD"/>
    <property type="match status" value="1"/>
</dbReference>
<keyword evidence="9" id="KW-0833">Ubl conjugation pathway</keyword>
<dbReference type="EMBL" id="JBJKBG010000007">
    <property type="protein sequence ID" value="KAL3729318.1"/>
    <property type="molecule type" value="Genomic_DNA"/>
</dbReference>
<organism evidence="12 13">
    <name type="scientific">Eucalyptus globulus</name>
    <name type="common">Tasmanian blue gum</name>
    <dbReference type="NCBI Taxonomy" id="34317"/>
    <lineage>
        <taxon>Eukaryota</taxon>
        <taxon>Viridiplantae</taxon>
        <taxon>Streptophyta</taxon>
        <taxon>Embryophyta</taxon>
        <taxon>Tracheophyta</taxon>
        <taxon>Spermatophyta</taxon>
        <taxon>Magnoliopsida</taxon>
        <taxon>eudicotyledons</taxon>
        <taxon>Gunneridae</taxon>
        <taxon>Pentapetalae</taxon>
        <taxon>rosids</taxon>
        <taxon>malvids</taxon>
        <taxon>Myrtales</taxon>
        <taxon>Myrtaceae</taxon>
        <taxon>Myrtoideae</taxon>
        <taxon>Eucalypteae</taxon>
        <taxon>Eucalyptus</taxon>
    </lineage>
</organism>
<feature type="domain" description="RING-type" evidence="11">
    <location>
        <begin position="1"/>
        <end position="188"/>
    </location>
</feature>
<evidence type="ECO:0000256" key="7">
    <source>
        <dbReference type="ARBA" id="ARBA00022737"/>
    </source>
</evidence>
<evidence type="ECO:0000256" key="10">
    <source>
        <dbReference type="ARBA" id="ARBA00022833"/>
    </source>
</evidence>
<dbReference type="InterPro" id="IPR044066">
    <property type="entry name" value="TRIAD_supradom"/>
</dbReference>
<dbReference type="Gene3D" id="3.30.40.10">
    <property type="entry name" value="Zinc/RING finger domain, C3HC4 (zinc finger)"/>
    <property type="match status" value="1"/>
</dbReference>
<evidence type="ECO:0000259" key="11">
    <source>
        <dbReference type="PROSITE" id="PS51873"/>
    </source>
</evidence>
<comment type="cofactor">
    <cofactor evidence="2">
        <name>Zn(2+)</name>
        <dbReference type="ChEBI" id="CHEBI:29105"/>
    </cofactor>
</comment>
<dbReference type="SUPFAM" id="SSF57850">
    <property type="entry name" value="RING/U-box"/>
    <property type="match status" value="3"/>
</dbReference>
<dbReference type="CDD" id="cd22584">
    <property type="entry name" value="Rcat_RBR_unk"/>
    <property type="match status" value="1"/>
</dbReference>
<sequence length="188" mass="22039">MSANLFWIKGCSHAYYIHCIAKYAISKLDNNMTRIDCPVSGYDGVLETEYCRLILSPEVFNHWGITLCRAGILEDKRFYCPHKDCLALLIRDQGTMVVMEWECPNCRRLFCAQYNVSWHARMECHEAREDIMLMQLAKKQNWRICPRYNFYVEKIDGCAFMTCRCGVEFCYRCGARSETLHYSSKCQG</sequence>
<keyword evidence="10" id="KW-0862">Zinc</keyword>
<dbReference type="InterPro" id="IPR013087">
    <property type="entry name" value="Znf_C2H2_type"/>
</dbReference>
<gene>
    <name evidence="12" type="ORF">ACJRO7_026427</name>
</gene>
<dbReference type="AlphaFoldDB" id="A0ABD3JQP8"/>
<reference evidence="12 13" key="1">
    <citation type="submission" date="2024-11" db="EMBL/GenBank/DDBJ databases">
        <title>Chromosome-level genome assembly of Eucalyptus globulus Labill. provides insights into its genome evolution.</title>
        <authorList>
            <person name="Li X."/>
        </authorList>
    </citation>
    <scope>NUCLEOTIDE SEQUENCE [LARGE SCALE GENOMIC DNA]</scope>
    <source>
        <strain evidence="12">CL2024</strain>
        <tissue evidence="12">Fresh tender leaves</tissue>
    </source>
</reference>
<evidence type="ECO:0000256" key="5">
    <source>
        <dbReference type="ARBA" id="ARBA00022679"/>
    </source>
</evidence>
<protein>
    <recommendedName>
        <fullName evidence="4">RBR-type E3 ubiquitin transferase</fullName>
        <ecNumber evidence="4">2.3.2.31</ecNumber>
    </recommendedName>
</protein>
<dbReference type="GO" id="GO:0008270">
    <property type="term" value="F:zinc ion binding"/>
    <property type="evidence" value="ECO:0007669"/>
    <property type="project" value="UniProtKB-KW"/>
</dbReference>
<comment type="catalytic activity">
    <reaction evidence="1">
        <text>[E2 ubiquitin-conjugating enzyme]-S-ubiquitinyl-L-cysteine + [acceptor protein]-L-lysine = [E2 ubiquitin-conjugating enzyme]-L-cysteine + [acceptor protein]-N(6)-ubiquitinyl-L-lysine.</text>
        <dbReference type="EC" id="2.3.2.31"/>
    </reaction>
</comment>
<keyword evidence="6" id="KW-0479">Metal-binding</keyword>
<dbReference type="Proteomes" id="UP001634007">
    <property type="component" value="Unassembled WGS sequence"/>
</dbReference>
<accession>A0ABD3JQP8</accession>
<evidence type="ECO:0000256" key="9">
    <source>
        <dbReference type="ARBA" id="ARBA00022786"/>
    </source>
</evidence>
<evidence type="ECO:0000256" key="2">
    <source>
        <dbReference type="ARBA" id="ARBA00001947"/>
    </source>
</evidence>
<comment type="pathway">
    <text evidence="3">Protein modification; protein ubiquitination.</text>
</comment>
<dbReference type="InterPro" id="IPR031127">
    <property type="entry name" value="E3_UB_ligase_RBR"/>
</dbReference>
<evidence type="ECO:0000256" key="4">
    <source>
        <dbReference type="ARBA" id="ARBA00012251"/>
    </source>
</evidence>